<dbReference type="GO" id="GO:0001897">
    <property type="term" value="P:symbiont-mediated cytolysis of host cell"/>
    <property type="evidence" value="ECO:0007669"/>
    <property type="project" value="UniProtKB-ARBA"/>
</dbReference>
<dbReference type="SUPFAM" id="SSF54001">
    <property type="entry name" value="Cysteine proteinases"/>
    <property type="match status" value="1"/>
</dbReference>
<feature type="domain" description="Bacteriophage lysin" evidence="1">
    <location>
        <begin position="7"/>
        <end position="152"/>
    </location>
</feature>
<dbReference type="Proteomes" id="UP000226199">
    <property type="component" value="Segment"/>
</dbReference>
<accession>A0A286QT49</accession>
<dbReference type="Pfam" id="PF05382">
    <property type="entry name" value="Amidase_5"/>
    <property type="match status" value="1"/>
</dbReference>
<evidence type="ECO:0000259" key="2">
    <source>
        <dbReference type="Pfam" id="PF16775"/>
    </source>
</evidence>
<gene>
    <name evidence="3" type="ORF">P9901_22</name>
</gene>
<dbReference type="Gene3D" id="3.90.1720.10">
    <property type="entry name" value="endopeptidase domain like (from Nostoc punctiforme)"/>
    <property type="match status" value="1"/>
</dbReference>
<dbReference type="EMBL" id="KY705288">
    <property type="protein sequence ID" value="ARU14715.1"/>
    <property type="molecule type" value="Genomic_DNA"/>
</dbReference>
<feature type="domain" description="Lytic exoenzyme target recognition" evidence="2">
    <location>
        <begin position="171"/>
        <end position="277"/>
    </location>
</feature>
<dbReference type="InterPro" id="IPR038263">
    <property type="entry name" value="Lytic_exo_TRD_sf"/>
</dbReference>
<dbReference type="Pfam" id="PF16775">
    <property type="entry name" value="ZoocinA_TRD"/>
    <property type="match status" value="1"/>
</dbReference>
<proteinExistence type="predicted"/>
<reference evidence="3 4" key="1">
    <citation type="journal article" date="2017" name="Front. Microbiol.">
        <title>Global Survey and Genome Exploration of Bacteriophages Infecting the Lactic Acid Bacterium Streptococcus thermophilus.</title>
        <authorList>
            <person name="McDonnell B."/>
            <person name="Mahony J."/>
            <person name="Hanemaaijer L."/>
            <person name="Neve H."/>
            <person name="Noben J.-P."/>
            <person name="Lugli G.A."/>
            <person name="Ventura M."/>
            <person name="Kouwen T.R."/>
            <person name="van Sinderen D."/>
        </authorList>
    </citation>
    <scope>NUCLEOTIDE SEQUENCE [LARGE SCALE GENOMIC DNA]</scope>
</reference>
<sequence length="281" mass="31161">MSVPQSIVNWFVIHRNLLTYSMFGSRNGSDGTADCSGSMSQALKDAGIPIQGLPSTVTLGQQLAKNGFYRVSINQDWDALTGDIVMMSWGADMSQSGGAGGHVGVMMDSVNFISCDYSTQGAVGQAINTYPWNDYYSANKPAYIEVWRYADSTPQTNNQANTSVEPQEKAYYEANDVQFVNGIWQIKCDYLSPIGFNFYDNGVPVSMVNWVDANGNDIPDGADQEFKAGMFFSFAGDENNITDTGEGGYYGGYYYRRFEFGQFGTVWLSCWNKDDLVNYYQ</sequence>
<evidence type="ECO:0000313" key="3">
    <source>
        <dbReference type="EMBL" id="ARU14715.1"/>
    </source>
</evidence>
<keyword evidence="4" id="KW-1185">Reference proteome</keyword>
<dbReference type="InterPro" id="IPR038765">
    <property type="entry name" value="Papain-like_cys_pep_sf"/>
</dbReference>
<protein>
    <submittedName>
        <fullName evidence="3">Lysin</fullName>
    </submittedName>
</protein>
<evidence type="ECO:0000259" key="1">
    <source>
        <dbReference type="Pfam" id="PF05382"/>
    </source>
</evidence>
<dbReference type="InterPro" id="IPR031898">
    <property type="entry name" value="ZoocinA_TRD"/>
</dbReference>
<dbReference type="InterPro" id="IPR008044">
    <property type="entry name" value="Phage_lysin"/>
</dbReference>
<name>A0A286QT49_9CAUD</name>
<evidence type="ECO:0000313" key="4">
    <source>
        <dbReference type="Proteomes" id="UP000226199"/>
    </source>
</evidence>
<organism evidence="3 4">
    <name type="scientific">Streptococcus phage P9901</name>
    <dbReference type="NCBI Taxonomy" id="1971447"/>
    <lineage>
        <taxon>Viruses</taxon>
        <taxon>Duplodnaviria</taxon>
        <taxon>Heunggongvirae</taxon>
        <taxon>Uroviricota</taxon>
        <taxon>Caudoviricetes</taxon>
        <taxon>Aliceevansviridae</taxon>
        <taxon>Moineauvirus</taxon>
        <taxon>Moineauvirus P9901</taxon>
    </lineage>
</organism>
<dbReference type="Gene3D" id="2.40.50.670">
    <property type="match status" value="1"/>
</dbReference>